<dbReference type="InterPro" id="IPR050484">
    <property type="entry name" value="Transf_Hexapept/Carb_Anhydrase"/>
</dbReference>
<dbReference type="CDD" id="cd04645">
    <property type="entry name" value="LbH_gamma_CA_like"/>
    <property type="match status" value="1"/>
</dbReference>
<reference evidence="1" key="2">
    <citation type="submission" date="2020-09" db="EMBL/GenBank/DDBJ databases">
        <authorList>
            <person name="Sun Q."/>
            <person name="Kim S."/>
        </authorList>
    </citation>
    <scope>NUCLEOTIDE SEQUENCE</scope>
    <source>
        <strain evidence="1">KCTC 23310</strain>
    </source>
</reference>
<dbReference type="InterPro" id="IPR047324">
    <property type="entry name" value="LbH_gamma_CA-like"/>
</dbReference>
<dbReference type="SUPFAM" id="SSF51161">
    <property type="entry name" value="Trimeric LpxA-like enzymes"/>
    <property type="match status" value="1"/>
</dbReference>
<dbReference type="Pfam" id="PF00132">
    <property type="entry name" value="Hexapep"/>
    <property type="match status" value="1"/>
</dbReference>
<reference evidence="1" key="1">
    <citation type="journal article" date="2014" name="Int. J. Syst. Evol. Microbiol.">
        <title>Complete genome sequence of Corynebacterium casei LMG S-19264T (=DSM 44701T), isolated from a smear-ripened cheese.</title>
        <authorList>
            <consortium name="US DOE Joint Genome Institute (JGI-PGF)"/>
            <person name="Walter F."/>
            <person name="Albersmeier A."/>
            <person name="Kalinowski J."/>
            <person name="Ruckert C."/>
        </authorList>
    </citation>
    <scope>NUCLEOTIDE SEQUENCE</scope>
    <source>
        <strain evidence="1">KCTC 23310</strain>
    </source>
</reference>
<dbReference type="InterPro" id="IPR011004">
    <property type="entry name" value="Trimer_LpxA-like_sf"/>
</dbReference>
<dbReference type="AlphaFoldDB" id="A0A918TQ82"/>
<gene>
    <name evidence="1" type="ORF">GCM10007315_22750</name>
</gene>
<evidence type="ECO:0000313" key="2">
    <source>
        <dbReference type="Proteomes" id="UP000638981"/>
    </source>
</evidence>
<dbReference type="PANTHER" id="PTHR13061:SF29">
    <property type="entry name" value="GAMMA CARBONIC ANHYDRASE-LIKE 1, MITOCHONDRIAL-RELATED"/>
    <property type="match status" value="1"/>
</dbReference>
<proteinExistence type="predicted"/>
<organism evidence="1 2">
    <name type="scientific">Neogemmobacter tilapiae</name>
    <dbReference type="NCBI Taxonomy" id="875041"/>
    <lineage>
        <taxon>Bacteria</taxon>
        <taxon>Pseudomonadati</taxon>
        <taxon>Pseudomonadota</taxon>
        <taxon>Alphaproteobacteria</taxon>
        <taxon>Rhodobacterales</taxon>
        <taxon>Paracoccaceae</taxon>
        <taxon>Neogemmobacter</taxon>
    </lineage>
</organism>
<sequence length="174" mass="17998">MIYALDSQTPILGQGAWVADTARLVGRVTLGDQASVWFGAVVRGDNEPISIGARTNVQDNAVLHSDWDYPLTIGDDCTIGHGAIVHGCTIGHGVLVGMGAIILNGARIGDGCLIGAGALVTEGKEIPSGSLVVGSPAKVIRELDAAARSKLLLSAENYAKNAARFAEGLRPVDR</sequence>
<evidence type="ECO:0000313" key="1">
    <source>
        <dbReference type="EMBL" id="GHC58513.1"/>
    </source>
</evidence>
<protein>
    <submittedName>
        <fullName evidence="1">Gamma carbonic anhydrase family protein</fullName>
    </submittedName>
</protein>
<keyword evidence="2" id="KW-1185">Reference proteome</keyword>
<dbReference type="RefSeq" id="WP_189411787.1">
    <property type="nucleotide sequence ID" value="NZ_BMYJ01000006.1"/>
</dbReference>
<accession>A0A918TQ82</accession>
<dbReference type="Gene3D" id="2.160.10.10">
    <property type="entry name" value="Hexapeptide repeat proteins"/>
    <property type="match status" value="1"/>
</dbReference>
<name>A0A918TQ82_9RHOB</name>
<dbReference type="EMBL" id="BMYJ01000006">
    <property type="protein sequence ID" value="GHC58513.1"/>
    <property type="molecule type" value="Genomic_DNA"/>
</dbReference>
<comment type="caution">
    <text evidence="1">The sequence shown here is derived from an EMBL/GenBank/DDBJ whole genome shotgun (WGS) entry which is preliminary data.</text>
</comment>
<dbReference type="Proteomes" id="UP000638981">
    <property type="component" value="Unassembled WGS sequence"/>
</dbReference>
<dbReference type="PANTHER" id="PTHR13061">
    <property type="entry name" value="DYNACTIN SUBUNIT P25"/>
    <property type="match status" value="1"/>
</dbReference>
<dbReference type="InterPro" id="IPR001451">
    <property type="entry name" value="Hexapep"/>
</dbReference>